<evidence type="ECO:0000256" key="4">
    <source>
        <dbReference type="SAM" id="MobiDB-lite"/>
    </source>
</evidence>
<dbReference type="SUPFAM" id="SSF50104">
    <property type="entry name" value="Translation proteins SH3-like domain"/>
    <property type="match status" value="1"/>
</dbReference>
<accession>X0Y522</accession>
<gene>
    <name evidence="7" type="ORF">S01H1_80900</name>
</gene>
<dbReference type="SMART" id="SM01383">
    <property type="entry name" value="Ribosomal_L2"/>
    <property type="match status" value="1"/>
</dbReference>
<comment type="similarity">
    <text evidence="1">Belongs to the universal ribosomal protein uL2 family.</text>
</comment>
<organism evidence="7">
    <name type="scientific">marine sediment metagenome</name>
    <dbReference type="NCBI Taxonomy" id="412755"/>
    <lineage>
        <taxon>unclassified sequences</taxon>
        <taxon>metagenomes</taxon>
        <taxon>ecological metagenomes</taxon>
    </lineage>
</organism>
<evidence type="ECO:0000256" key="1">
    <source>
        <dbReference type="ARBA" id="ARBA00005636"/>
    </source>
</evidence>
<dbReference type="SUPFAM" id="SSF50249">
    <property type="entry name" value="Nucleic acid-binding proteins"/>
    <property type="match status" value="1"/>
</dbReference>
<dbReference type="InterPro" id="IPR022666">
    <property type="entry name" value="Ribosomal_uL2_RNA-bd_dom"/>
</dbReference>
<evidence type="ECO:0000259" key="5">
    <source>
        <dbReference type="SMART" id="SM01382"/>
    </source>
</evidence>
<evidence type="ECO:0000256" key="3">
    <source>
        <dbReference type="ARBA" id="ARBA00023274"/>
    </source>
</evidence>
<evidence type="ECO:0000256" key="2">
    <source>
        <dbReference type="ARBA" id="ARBA00022980"/>
    </source>
</evidence>
<dbReference type="FunFam" id="2.40.50.140:FF:000003">
    <property type="entry name" value="50S ribosomal protein L2"/>
    <property type="match status" value="1"/>
</dbReference>
<comment type="caution">
    <text evidence="7">The sequence shown here is derived from an EMBL/GenBank/DDBJ whole genome shotgun (WGS) entry which is preliminary data.</text>
</comment>
<dbReference type="Gene3D" id="2.30.30.30">
    <property type="match status" value="1"/>
</dbReference>
<feature type="non-terminal residue" evidence="7">
    <location>
        <position position="173"/>
    </location>
</feature>
<feature type="compositionally biased region" description="Basic and acidic residues" evidence="4">
    <location>
        <begin position="1"/>
        <end position="18"/>
    </location>
</feature>
<keyword evidence="2" id="KW-0689">Ribosomal protein</keyword>
<dbReference type="GO" id="GO:0002181">
    <property type="term" value="P:cytoplasmic translation"/>
    <property type="evidence" value="ECO:0007669"/>
    <property type="project" value="TreeGrafter"/>
</dbReference>
<dbReference type="InterPro" id="IPR005880">
    <property type="entry name" value="Ribosomal_uL2_bac/org-type"/>
</dbReference>
<dbReference type="PANTHER" id="PTHR13691">
    <property type="entry name" value="RIBOSOMAL PROTEIN L2"/>
    <property type="match status" value="1"/>
</dbReference>
<dbReference type="EMBL" id="BARS01054682">
    <property type="protein sequence ID" value="GAG50875.1"/>
    <property type="molecule type" value="Genomic_DNA"/>
</dbReference>
<dbReference type="GO" id="GO:0003735">
    <property type="term" value="F:structural constituent of ribosome"/>
    <property type="evidence" value="ECO:0007669"/>
    <property type="project" value="InterPro"/>
</dbReference>
<evidence type="ECO:0000259" key="6">
    <source>
        <dbReference type="SMART" id="SM01383"/>
    </source>
</evidence>
<dbReference type="SMART" id="SM01382">
    <property type="entry name" value="Ribosomal_L2_C"/>
    <property type="match status" value="1"/>
</dbReference>
<dbReference type="NCBIfam" id="TIGR01171">
    <property type="entry name" value="rplB_bact"/>
    <property type="match status" value="1"/>
</dbReference>
<dbReference type="GO" id="GO:0003723">
    <property type="term" value="F:RNA binding"/>
    <property type="evidence" value="ECO:0007669"/>
    <property type="project" value="InterPro"/>
</dbReference>
<dbReference type="GO" id="GO:0015934">
    <property type="term" value="C:large ribosomal subunit"/>
    <property type="evidence" value="ECO:0007669"/>
    <property type="project" value="InterPro"/>
</dbReference>
<dbReference type="InterPro" id="IPR008991">
    <property type="entry name" value="Translation_prot_SH3-like_sf"/>
</dbReference>
<evidence type="ECO:0000313" key="7">
    <source>
        <dbReference type="EMBL" id="GAG50875.1"/>
    </source>
</evidence>
<name>X0Y522_9ZZZZ</name>
<dbReference type="PANTHER" id="PTHR13691:SF5">
    <property type="entry name" value="LARGE RIBOSOMAL SUBUNIT PROTEIN UL2M"/>
    <property type="match status" value="1"/>
</dbReference>
<dbReference type="GO" id="GO:0016740">
    <property type="term" value="F:transferase activity"/>
    <property type="evidence" value="ECO:0007669"/>
    <property type="project" value="InterPro"/>
</dbReference>
<feature type="domain" description="Large ribosomal subunit protein uL2 C-terminal" evidence="5">
    <location>
        <begin position="109"/>
        <end position="173"/>
    </location>
</feature>
<feature type="region of interest" description="Disordered" evidence="4">
    <location>
        <begin position="1"/>
        <end position="42"/>
    </location>
</feature>
<dbReference type="InterPro" id="IPR002171">
    <property type="entry name" value="Ribosomal_uL2"/>
</dbReference>
<dbReference type="InterPro" id="IPR012340">
    <property type="entry name" value="NA-bd_OB-fold"/>
</dbReference>
<dbReference type="Pfam" id="PF03947">
    <property type="entry name" value="Ribosomal_L2_C"/>
    <property type="match status" value="1"/>
</dbReference>
<proteinExistence type="inferred from homology"/>
<dbReference type="Pfam" id="PF00181">
    <property type="entry name" value="Ribosomal_L2_N"/>
    <property type="match status" value="1"/>
</dbReference>
<feature type="domain" description="Large ribosomal subunit protein uL2 RNA-binding" evidence="6">
    <location>
        <begin position="27"/>
        <end position="103"/>
    </location>
</feature>
<keyword evidence="3" id="KW-0687">Ribonucleoprotein</keyword>
<dbReference type="InterPro" id="IPR014722">
    <property type="entry name" value="Rib_uL2_dom2"/>
</dbReference>
<sequence length="173" mass="18729">MDMHDFSDLSKKAPEKSLLRPKKKTGGRNSQGRITCRHRGGGHKRRYRIIDFKRSKDGIPAKVAALEYDPNRSARIALLHYVDGEKAYILAPKGLNVGEMIMSGENIEPKVGNAAPLRAIPEGMLVHAVELKSGAGAQLARSAGGAVVLTAKEGKYAHLLLPSGEIRRVPLAC</sequence>
<dbReference type="AlphaFoldDB" id="X0Y522"/>
<dbReference type="Gene3D" id="2.40.50.140">
    <property type="entry name" value="Nucleic acid-binding proteins"/>
    <property type="match status" value="1"/>
</dbReference>
<dbReference type="InterPro" id="IPR022669">
    <property type="entry name" value="Ribosomal_uL2_C"/>
</dbReference>
<reference evidence="7" key="1">
    <citation type="journal article" date="2014" name="Front. Microbiol.">
        <title>High frequency of phylogenetically diverse reductive dehalogenase-homologous genes in deep subseafloor sedimentary metagenomes.</title>
        <authorList>
            <person name="Kawai M."/>
            <person name="Futagami T."/>
            <person name="Toyoda A."/>
            <person name="Takaki Y."/>
            <person name="Nishi S."/>
            <person name="Hori S."/>
            <person name="Arai W."/>
            <person name="Tsubouchi T."/>
            <person name="Morono Y."/>
            <person name="Uchiyama I."/>
            <person name="Ito T."/>
            <person name="Fujiyama A."/>
            <person name="Inagaki F."/>
            <person name="Takami H."/>
        </authorList>
    </citation>
    <scope>NUCLEOTIDE SEQUENCE</scope>
    <source>
        <strain evidence="7">Expedition CK06-06</strain>
    </source>
</reference>
<protein>
    <submittedName>
        <fullName evidence="7">Uncharacterized protein</fullName>
    </submittedName>
</protein>